<proteinExistence type="predicted"/>
<feature type="domain" description="Ig-like" evidence="13">
    <location>
        <begin position="574"/>
        <end position="666"/>
    </location>
</feature>
<evidence type="ECO:0000313" key="15">
    <source>
        <dbReference type="Proteomes" id="UP000261560"/>
    </source>
</evidence>
<evidence type="ECO:0000256" key="10">
    <source>
        <dbReference type="ARBA" id="ARBA00023319"/>
    </source>
</evidence>
<dbReference type="Pfam" id="PF13855">
    <property type="entry name" value="LRR_8"/>
    <property type="match status" value="1"/>
</dbReference>
<dbReference type="InterPro" id="IPR001611">
    <property type="entry name" value="Leu-rich_rpt"/>
</dbReference>
<dbReference type="InterPro" id="IPR013783">
    <property type="entry name" value="Ig-like_fold"/>
</dbReference>
<dbReference type="GeneTree" id="ENSGT00940000158290"/>
<dbReference type="GeneID" id="112149239"/>
<feature type="domain" description="Ig-like" evidence="13">
    <location>
        <begin position="1829"/>
        <end position="1922"/>
    </location>
</feature>
<keyword evidence="10" id="KW-0393">Immunoglobulin domain</keyword>
<feature type="domain" description="Ig-like" evidence="13">
    <location>
        <begin position="468"/>
        <end position="570"/>
    </location>
</feature>
<dbReference type="SMART" id="SM00369">
    <property type="entry name" value="LRR_TYP"/>
    <property type="match status" value="6"/>
</dbReference>
<evidence type="ECO:0000256" key="3">
    <source>
        <dbReference type="ARBA" id="ARBA00022692"/>
    </source>
</evidence>
<evidence type="ECO:0000256" key="12">
    <source>
        <dbReference type="SAM" id="SignalP"/>
    </source>
</evidence>
<dbReference type="STRING" id="30732.ENSOMEP00000028325"/>
<dbReference type="FunFam" id="2.60.40.10:FF:000032">
    <property type="entry name" value="palladin isoform X1"/>
    <property type="match status" value="2"/>
</dbReference>
<evidence type="ECO:0000256" key="8">
    <source>
        <dbReference type="ARBA" id="ARBA00023157"/>
    </source>
</evidence>
<evidence type="ECO:0000256" key="5">
    <source>
        <dbReference type="ARBA" id="ARBA00022737"/>
    </source>
</evidence>
<feature type="chain" id="PRO_5017321024" evidence="12">
    <location>
        <begin position="29"/>
        <end position="2514"/>
    </location>
</feature>
<dbReference type="Gene3D" id="2.60.40.10">
    <property type="entry name" value="Immunoglobulins"/>
    <property type="match status" value="12"/>
</dbReference>
<dbReference type="FunFam" id="2.60.40.10:FF:000076">
    <property type="entry name" value="Leucine-rich repeat and Ig domain-containing 4"/>
    <property type="match status" value="1"/>
</dbReference>
<feature type="compositionally biased region" description="Polar residues" evidence="11">
    <location>
        <begin position="702"/>
        <end position="721"/>
    </location>
</feature>
<sequence length="2514" mass="279825">MRLCSSSVMLMWTLRVLLFLAAVQLSGADCPKSCVCHVPAEVHCTFRYLTALPDHFPAAVERINLGYNSITTLGENDFTGFTKLQLLLLHSNTIHSVEDRAFQDLTSLQVLKMSHNKLKEINKETFKGLDRLLKLYIDHNQIEFIHPEALYGLTNLQLINLENNHLQQLHPDTFITMRHSQVFKVSSVRTIHLSDNLLTTLPADIFSGCYQLENLFLHANPWKCDCRIRWLSVWTERNTGVLKCKRDRRYPKGQLCPVCANPASRNRRLTLLHNDAFSCTKPWIESHLKRKNITLEEGDFTPVYPKDFIAPLGSIQLNLTDHLHKDASLSCTVQRPTAFENPTQTIEEEEGNNVTMLTTQVTTYLVCNIDYEHIQQLWGVLTAYSDSPLRLERGLMLARTPEMVYRYSQVKDEDEGTDTNIEAEMKASPAWLLQGEVRLQLDRTSTTFSTLHIKYQSVVNIRLENNPPRKDRYAWTTIKQDNQTKTEHAVITGGVAQLSCHTKGEPKPSMEWILPDGSRVRAPYFSQDRRIIITAEGELSLRGAVPSDTGLYWCITTNYLDADILMFRVTVLSPDVEEMEVNGLHLSASLGDSLVLDCTTSGSPEGSVSWILPDHSILDRSEGNKCVYENGTLTIQSLTKRDRGFYRCLVANHLGLDLLVYQVTVTEEILKPKPVVENEGSGMVLEVKIDSSSDEKFISPSEMPSFSPNYRTSQESRTITSDRPYPKPRFQGRKGFGGRQWQRRRVAARNRHVGSSRIFNKASKKVDPQKFAELMKKAQEGLRTKSDLKEEMAKYENNNVFSDGGEIGSGEDHDNKHSLFDPEIVKPTPQITALTQIGETYPVTSDVLKNPDIENSVRHYSHSRQAKEYTNPVATDKSTSTHLPTSSEFYSQEIATIHLTNTHPINQHIAPETQLKVLEKGNTDTETSTDGALLITTDTNTTPMKDGPKPAELVVHTDAASQTTFTAITTTERLQDEITFHTTQTIKSPGLSAGSTIISQQQIQIIPQIKGKGRRRTFHGRRRIVKPGRITDIKSFINRVKQPTVRKEENTSVPIQINFTTDRNSDEGSKKTVVTDVQLKAPKPSFSPYLSTTERLKSTQKTSTSTTSDYIRSNLPSIHGRYVAEVTAEDITSADSPDMDATRDSTNKKVSVTTTSSTSKVVPKRNYWNRLFGGRDRPKKLSRLRKPSLATKASTTANILITTTPVASTTTTSPPTKLENLPLPSKQSSTADKYERLDSSDFELRTTGVTFHHFTTTSLPCYSKISTTAGSPPELQTLPSPPTVNPHVIESPEDILSSGSGALPDNVNTIRQKTGGIRRWKGMGRRRPFQGRRLFKKPGTTKATQTTTTLSSSVDITVMESTMEETTQPQQIASSYSSLNIPPRKMNRTAKEDFSSLNVFTTNKTPLVTFSAQKPTTTLVPNTLKQPYTAASNKIDINKQPQTQKKQHDTTNTSVKRLEPTLQSSGARNREDEDLTFDKMTISETQSGYNFPVPFNKELENSKSTIYDKITDNKAPSFSASGFEPKSKGISSKPKIIGGNAASFTVLSNSDAFLPCEAVGNPQPVITWMRFSSTGSTVSIRGRMGKFDLWSNGTLSIQKANIKDHGQYLCLAENDYGSDKLLVTLSVVAYPSRILEPRMREIKSHTRSTVEVTCRAEGRPMPTISWILANRTQIRGHSPEKGRVSVSSEGTLTIKDVSVFDRGFYKCIASNPAGADTATVRLQVVAAPPNILEEKRQQLKPNLGQNLWLPCTGYGSPQPTVHWVLRDGSVILLDKPSSNKRTTLFKNGTLSIRAVTPADNGNYECIATSSTGSERRVVTLTVETQQSAPQIVKTSELVTELSYGEQLRLNCLATGDPKPKIMWRLPSRAVVDHWHRMSSRITVLDNGTLIVNTVIDKDAGEYFCVAQSTVGDDLQLMRVSVSMKPAKIESKPYGKKQIHFGNELKVDCKATGAPKPEISWGLPDGTVVNSALQADDGHGRGRVRHYTLFDNGTLFVNQVGMSEEGDYTCYAENKVGKDEMHVHITVVTAAPRIRDPDQTYAKVKPGGNVRFDCDAHGEPKPKILWMLPNNDEIAASNAQHLIHVNGSLDIRNVKLTDSGEYVCVARNPGGEDKKTYKLEIEGHPPVINGFRQNRTVIKDVTSRHARKLIDCKAEGDPPPTITWIMPDNIFLPAPYFGSRINVHHNGTLEIRNVRATDTADFICMARNSGGEAVMIVQLEVANMLRRPIFENPFNERIVSRAGKSIVLNCSAHGYPKPEIVWTLPNGTRLSVGAYHGSHYHLNNDGTLVIYNLQKDDSGKYRCGAKNNLGYVEKLIVLNIGHKPYILTRPRGIIRGMSGEPLFLHCLSDGSPRPKIFWTLPGGHTLTRPQVLGRYQLVENGTLVVKDTTLSDRGNYICRAHNDAGEAVLTIPVAIIAYRPRITSVHPSTVRVVPGTPIQLKCAATGFPKPQITWELPDKTILSTAAQGRPMGSELLHPEGTLIIQRPTSSDSGKYKCMARNHMGTDSKVIYVLVL</sequence>
<feature type="compositionally biased region" description="Polar residues" evidence="11">
    <location>
        <begin position="1439"/>
        <end position="1467"/>
    </location>
</feature>
<dbReference type="FunFam" id="2.60.40.10:FF:000621">
    <property type="entry name" value="Immunoglobulin superfamily member 10"/>
    <property type="match status" value="1"/>
</dbReference>
<dbReference type="SUPFAM" id="SSF52058">
    <property type="entry name" value="L domain-like"/>
    <property type="match status" value="1"/>
</dbReference>
<dbReference type="InterPro" id="IPR013106">
    <property type="entry name" value="Ig_V-set"/>
</dbReference>
<dbReference type="PANTHER" id="PTHR45842">
    <property type="entry name" value="SYNAPTIC ADHESION-LIKE MOLECULE SALM"/>
    <property type="match status" value="1"/>
</dbReference>
<evidence type="ECO:0000259" key="13">
    <source>
        <dbReference type="PROSITE" id="PS50835"/>
    </source>
</evidence>
<feature type="region of interest" description="Disordered" evidence="11">
    <location>
        <begin position="695"/>
        <end position="741"/>
    </location>
</feature>
<feature type="compositionally biased region" description="Low complexity" evidence="11">
    <location>
        <begin position="1148"/>
        <end position="1158"/>
    </location>
</feature>
<feature type="domain" description="Ig-like" evidence="13">
    <location>
        <begin position="2227"/>
        <end position="2318"/>
    </location>
</feature>
<dbReference type="OMA" id="VTWIMPD"/>
<keyword evidence="6" id="KW-1133">Transmembrane helix</keyword>
<name>A0A3B3DFZ2_ORYME</name>
<evidence type="ECO:0000256" key="11">
    <source>
        <dbReference type="SAM" id="MobiDB-lite"/>
    </source>
</evidence>
<dbReference type="RefSeq" id="XP_024132597.1">
    <property type="nucleotide sequence ID" value="XM_024276829.2"/>
</dbReference>
<dbReference type="PANTHER" id="PTHR45842:SF25">
    <property type="entry name" value="CARBOXYPEPTIDASE N SUBUNIT 2-LIKE"/>
    <property type="match status" value="1"/>
</dbReference>
<dbReference type="SMART" id="SM00082">
    <property type="entry name" value="LRRCT"/>
    <property type="match status" value="1"/>
</dbReference>
<feature type="region of interest" description="Disordered" evidence="11">
    <location>
        <begin position="859"/>
        <end position="884"/>
    </location>
</feature>
<protein>
    <submittedName>
        <fullName evidence="14">Immunoglobulin superfamily, member 10</fullName>
    </submittedName>
</protein>
<dbReference type="InterPro" id="IPR036179">
    <property type="entry name" value="Ig-like_dom_sf"/>
</dbReference>
<dbReference type="InterPro" id="IPR000483">
    <property type="entry name" value="Cys-rich_flank_reg_C"/>
</dbReference>
<evidence type="ECO:0000256" key="2">
    <source>
        <dbReference type="ARBA" id="ARBA00022614"/>
    </source>
</evidence>
<evidence type="ECO:0000313" key="14">
    <source>
        <dbReference type="Ensembl" id="ENSOMEP00000028325.1"/>
    </source>
</evidence>
<comment type="subcellular location">
    <subcellularLocation>
        <location evidence="1">Membrane</location>
        <topology evidence="1">Single-pass membrane protein</topology>
    </subcellularLocation>
</comment>
<dbReference type="Ensembl" id="ENSOMET00000016814.1">
    <property type="protein sequence ID" value="ENSOMEP00000028325.1"/>
    <property type="gene ID" value="ENSOMEG00000011331.1"/>
</dbReference>
<dbReference type="SMART" id="SM00013">
    <property type="entry name" value="LRRNT"/>
    <property type="match status" value="1"/>
</dbReference>
<feature type="domain" description="Ig-like" evidence="13">
    <location>
        <begin position="2323"/>
        <end position="2409"/>
    </location>
</feature>
<keyword evidence="15" id="KW-1185">Reference proteome</keyword>
<dbReference type="InterPro" id="IPR032675">
    <property type="entry name" value="LRR_dom_sf"/>
</dbReference>
<evidence type="ECO:0000256" key="4">
    <source>
        <dbReference type="ARBA" id="ARBA00022729"/>
    </source>
</evidence>
<feature type="domain" description="Ig-like" evidence="13">
    <location>
        <begin position="1925"/>
        <end position="2025"/>
    </location>
</feature>
<evidence type="ECO:0000256" key="1">
    <source>
        <dbReference type="ARBA" id="ARBA00004167"/>
    </source>
</evidence>
<dbReference type="FunFam" id="2.60.40.10:FF:001377">
    <property type="entry name" value="Matrix remodeling associated 5"/>
    <property type="match status" value="1"/>
</dbReference>
<feature type="region of interest" description="Disordered" evidence="11">
    <location>
        <begin position="1431"/>
        <end position="1477"/>
    </location>
</feature>
<dbReference type="InterPro" id="IPR003599">
    <property type="entry name" value="Ig_sub"/>
</dbReference>
<keyword evidence="9" id="KW-0325">Glycoprotein</keyword>
<feature type="domain" description="Ig-like" evidence="13">
    <location>
        <begin position="1534"/>
        <end position="1626"/>
    </location>
</feature>
<keyword evidence="8" id="KW-1015">Disulfide bond</keyword>
<dbReference type="Pfam" id="PF13927">
    <property type="entry name" value="Ig_3"/>
    <property type="match status" value="5"/>
</dbReference>
<reference evidence="14" key="2">
    <citation type="submission" date="2025-09" db="UniProtKB">
        <authorList>
            <consortium name="Ensembl"/>
        </authorList>
    </citation>
    <scope>IDENTIFICATION</scope>
</reference>
<feature type="compositionally biased region" description="Polar residues" evidence="11">
    <location>
        <begin position="872"/>
        <end position="884"/>
    </location>
</feature>
<dbReference type="InterPro" id="IPR007110">
    <property type="entry name" value="Ig-like_dom"/>
</dbReference>
<dbReference type="Gene3D" id="3.80.10.10">
    <property type="entry name" value="Ribonuclease Inhibitor"/>
    <property type="match status" value="2"/>
</dbReference>
<dbReference type="InterPro" id="IPR000372">
    <property type="entry name" value="LRRNT"/>
</dbReference>
<keyword evidence="4 12" id="KW-0732">Signal</keyword>
<feature type="domain" description="Ig-like" evidence="13">
    <location>
        <begin position="1631"/>
        <end position="1723"/>
    </location>
</feature>
<dbReference type="SUPFAM" id="SSF48726">
    <property type="entry name" value="Immunoglobulin"/>
    <property type="match status" value="12"/>
</dbReference>
<feature type="domain" description="Ig-like" evidence="13">
    <location>
        <begin position="2419"/>
        <end position="2510"/>
    </location>
</feature>
<feature type="compositionally biased region" description="Low complexity" evidence="11">
    <location>
        <begin position="1205"/>
        <end position="1216"/>
    </location>
</feature>
<dbReference type="PaxDb" id="30732-ENSOMEP00000028325"/>
<feature type="domain" description="Ig-like" evidence="13">
    <location>
        <begin position="2124"/>
        <end position="2221"/>
    </location>
</feature>
<dbReference type="SMART" id="SM00408">
    <property type="entry name" value="IGc2"/>
    <property type="match status" value="12"/>
</dbReference>
<feature type="compositionally biased region" description="Low complexity" evidence="11">
    <location>
        <begin position="1099"/>
        <end position="1108"/>
    </location>
</feature>
<dbReference type="InterPro" id="IPR013098">
    <property type="entry name" value="Ig_I-set"/>
</dbReference>
<keyword evidence="7" id="KW-0472">Membrane</keyword>
<dbReference type="GO" id="GO:0016020">
    <property type="term" value="C:membrane"/>
    <property type="evidence" value="ECO:0007669"/>
    <property type="project" value="UniProtKB-SubCell"/>
</dbReference>
<dbReference type="InterPro" id="IPR050467">
    <property type="entry name" value="LRFN"/>
</dbReference>
<dbReference type="Pfam" id="PF07679">
    <property type="entry name" value="I-set"/>
    <property type="match status" value="7"/>
</dbReference>
<dbReference type="CDD" id="cd00096">
    <property type="entry name" value="Ig"/>
    <property type="match status" value="2"/>
</dbReference>
<dbReference type="SMART" id="SM00409">
    <property type="entry name" value="IG"/>
    <property type="match status" value="12"/>
</dbReference>
<accession>A0A3B3DFZ2</accession>
<feature type="region of interest" description="Disordered" evidence="11">
    <location>
        <begin position="1134"/>
        <end position="1158"/>
    </location>
</feature>
<keyword evidence="5" id="KW-0677">Repeat</keyword>
<dbReference type="InterPro" id="IPR003598">
    <property type="entry name" value="Ig_sub2"/>
</dbReference>
<feature type="region of interest" description="Disordered" evidence="11">
    <location>
        <begin position="1205"/>
        <end position="1231"/>
    </location>
</feature>
<evidence type="ECO:0000256" key="6">
    <source>
        <dbReference type="ARBA" id="ARBA00022989"/>
    </source>
</evidence>
<feature type="domain" description="Ig-like" evidence="13">
    <location>
        <begin position="1729"/>
        <end position="1821"/>
    </location>
</feature>
<reference evidence="14" key="1">
    <citation type="submission" date="2025-08" db="UniProtKB">
        <authorList>
            <consortium name="Ensembl"/>
        </authorList>
    </citation>
    <scope>IDENTIFICATION</scope>
</reference>
<dbReference type="InterPro" id="IPR003591">
    <property type="entry name" value="Leu-rich_rpt_typical-subtyp"/>
</dbReference>
<dbReference type="GO" id="GO:0005576">
    <property type="term" value="C:extracellular region"/>
    <property type="evidence" value="ECO:0007669"/>
    <property type="project" value="TreeGrafter"/>
</dbReference>
<evidence type="ECO:0000256" key="9">
    <source>
        <dbReference type="ARBA" id="ARBA00023180"/>
    </source>
</evidence>
<evidence type="ECO:0000256" key="7">
    <source>
        <dbReference type="ARBA" id="ARBA00023136"/>
    </source>
</evidence>
<dbReference type="Proteomes" id="UP000261560">
    <property type="component" value="Unplaced"/>
</dbReference>
<dbReference type="OrthoDB" id="10062932at2759"/>
<feature type="domain" description="Ig-like" evidence="13">
    <location>
        <begin position="2031"/>
        <end position="2121"/>
    </location>
</feature>
<feature type="signal peptide" evidence="12">
    <location>
        <begin position="1"/>
        <end position="28"/>
    </location>
</feature>
<dbReference type="SMART" id="SM00406">
    <property type="entry name" value="IGv"/>
    <property type="match status" value="6"/>
</dbReference>
<feature type="region of interest" description="Disordered" evidence="11">
    <location>
        <begin position="1085"/>
        <end position="1112"/>
    </location>
</feature>
<dbReference type="PROSITE" id="PS50835">
    <property type="entry name" value="IG_LIKE"/>
    <property type="match status" value="12"/>
</dbReference>
<keyword evidence="2" id="KW-0433">Leucine-rich repeat</keyword>
<keyword evidence="3" id="KW-0812">Transmembrane</keyword>
<organism evidence="14 15">
    <name type="scientific">Oryzias melastigma</name>
    <name type="common">Marine medaka</name>
    <dbReference type="NCBI Taxonomy" id="30732"/>
    <lineage>
        <taxon>Eukaryota</taxon>
        <taxon>Metazoa</taxon>
        <taxon>Chordata</taxon>
        <taxon>Craniata</taxon>
        <taxon>Vertebrata</taxon>
        <taxon>Euteleostomi</taxon>
        <taxon>Actinopterygii</taxon>
        <taxon>Neopterygii</taxon>
        <taxon>Teleostei</taxon>
        <taxon>Neoteleostei</taxon>
        <taxon>Acanthomorphata</taxon>
        <taxon>Ovalentaria</taxon>
        <taxon>Atherinomorphae</taxon>
        <taxon>Beloniformes</taxon>
        <taxon>Adrianichthyidae</taxon>
        <taxon>Oryziinae</taxon>
        <taxon>Oryzias</taxon>
    </lineage>
</organism>